<organism evidence="1">
    <name type="scientific">Ceratitis capitata</name>
    <name type="common">Mediterranean fruit fly</name>
    <name type="synonym">Tephritis capitata</name>
    <dbReference type="NCBI Taxonomy" id="7213"/>
    <lineage>
        <taxon>Eukaryota</taxon>
        <taxon>Metazoa</taxon>
        <taxon>Ecdysozoa</taxon>
        <taxon>Arthropoda</taxon>
        <taxon>Hexapoda</taxon>
        <taxon>Insecta</taxon>
        <taxon>Pterygota</taxon>
        <taxon>Neoptera</taxon>
        <taxon>Endopterygota</taxon>
        <taxon>Diptera</taxon>
        <taxon>Brachycera</taxon>
        <taxon>Muscomorpha</taxon>
        <taxon>Tephritoidea</taxon>
        <taxon>Tephritidae</taxon>
        <taxon>Ceratitis</taxon>
        <taxon>Ceratitis</taxon>
    </lineage>
</organism>
<name>W8BZC5_CERCA</name>
<accession>W8BZC5</accession>
<dbReference type="EMBL" id="GAMC01001878">
    <property type="protein sequence ID" value="JAC04678.1"/>
    <property type="molecule type" value="mRNA"/>
</dbReference>
<proteinExistence type="evidence at transcript level"/>
<reference evidence="1" key="2">
    <citation type="journal article" date="2014" name="BMC Genomics">
        <title>A genomic perspective to assessing quality of mass-reared SIT flies used in Mediterranean fruit fly (Ceratitis capitata) eradication in California.</title>
        <authorList>
            <person name="Calla B."/>
            <person name="Hall B."/>
            <person name="Hou S."/>
            <person name="Geib S.M."/>
        </authorList>
    </citation>
    <scope>NUCLEOTIDE SEQUENCE</scope>
</reference>
<protein>
    <submittedName>
        <fullName evidence="1">Uncharacterized protein</fullName>
    </submittedName>
</protein>
<sequence length="124" mass="15221">MQRLRRREQPRGRRRGRERFGRQLRRRFGRRLLPHRGLLRFLAQERRFLRLGAQERRFLRLGAHERRLRLGAQRRLLGLALRPIKRYLSFCLHDSRFQSFAPCRTVSTADSPQHFFLNSRKKFK</sequence>
<reference evidence="1" key="1">
    <citation type="submission" date="2013-07" db="EMBL/GenBank/DDBJ databases">
        <authorList>
            <person name="Geib S."/>
        </authorList>
    </citation>
    <scope>NUCLEOTIDE SEQUENCE</scope>
</reference>
<evidence type="ECO:0000313" key="1">
    <source>
        <dbReference type="EMBL" id="JAC04678.1"/>
    </source>
</evidence>
<dbReference type="AlphaFoldDB" id="W8BZC5"/>